<reference evidence="3" key="1">
    <citation type="journal article" date="2019" name="Int. J. Syst. Evol. Microbiol.">
        <title>The Global Catalogue of Microorganisms (GCM) 10K type strain sequencing project: providing services to taxonomists for standard genome sequencing and annotation.</title>
        <authorList>
            <consortium name="The Broad Institute Genomics Platform"/>
            <consortium name="The Broad Institute Genome Sequencing Center for Infectious Disease"/>
            <person name="Wu L."/>
            <person name="Ma J."/>
        </authorList>
    </citation>
    <scope>NUCLEOTIDE SEQUENCE [LARGE SCALE GENOMIC DNA]</scope>
    <source>
        <strain evidence="3">JCM 10411</strain>
    </source>
</reference>
<dbReference type="Pfam" id="PF13683">
    <property type="entry name" value="rve_3"/>
    <property type="match status" value="1"/>
</dbReference>
<feature type="domain" description="Integrase catalytic" evidence="1">
    <location>
        <begin position="1"/>
        <end position="106"/>
    </location>
</feature>
<dbReference type="PROSITE" id="PS50994">
    <property type="entry name" value="INTEGRASE"/>
    <property type="match status" value="1"/>
</dbReference>
<dbReference type="RefSeq" id="WP_381364047.1">
    <property type="nucleotide sequence ID" value="NZ_JBHSOA010000035.1"/>
</dbReference>
<accession>A0ABW1E036</accession>
<dbReference type="InterPro" id="IPR012337">
    <property type="entry name" value="RNaseH-like_sf"/>
</dbReference>
<gene>
    <name evidence="2" type="ORF">ACFPZI_17615</name>
</gene>
<evidence type="ECO:0000313" key="2">
    <source>
        <dbReference type="EMBL" id="MFC5853566.1"/>
    </source>
</evidence>
<dbReference type="InterPro" id="IPR001584">
    <property type="entry name" value="Integrase_cat-core"/>
</dbReference>
<dbReference type="Gene3D" id="3.30.420.10">
    <property type="entry name" value="Ribonuclease H-like superfamily/Ribonuclease H"/>
    <property type="match status" value="1"/>
</dbReference>
<comment type="caution">
    <text evidence="2">The sequence shown here is derived from an EMBL/GenBank/DDBJ whole genome shotgun (WGS) entry which is preliminary data.</text>
</comment>
<keyword evidence="3" id="KW-1185">Reference proteome</keyword>
<dbReference type="Proteomes" id="UP001596180">
    <property type="component" value="Unassembled WGS sequence"/>
</dbReference>
<evidence type="ECO:0000259" key="1">
    <source>
        <dbReference type="PROSITE" id="PS50994"/>
    </source>
</evidence>
<dbReference type="SUPFAM" id="SSF53098">
    <property type="entry name" value="Ribonuclease H-like"/>
    <property type="match status" value="1"/>
</dbReference>
<sequence length="129" mass="14603">MAARRRAADFPHLIRDRDAKFTAAFDAVLAGEGITVTKIPPRSPNGTPHAERFIRSARQECTDRVLIFDRGHAEKVLHDYARHFNAHRPHQGRNQLAPLDDPNVIPLPAARIERRQAVAGLINEYRRAD</sequence>
<proteinExistence type="predicted"/>
<organism evidence="2 3">
    <name type="scientific">Streptomyces chlorus</name>
    <dbReference type="NCBI Taxonomy" id="887452"/>
    <lineage>
        <taxon>Bacteria</taxon>
        <taxon>Bacillati</taxon>
        <taxon>Actinomycetota</taxon>
        <taxon>Actinomycetes</taxon>
        <taxon>Kitasatosporales</taxon>
        <taxon>Streptomycetaceae</taxon>
        <taxon>Streptomyces</taxon>
    </lineage>
</organism>
<dbReference type="InterPro" id="IPR036397">
    <property type="entry name" value="RNaseH_sf"/>
</dbReference>
<dbReference type="EMBL" id="JBHSOA010000035">
    <property type="protein sequence ID" value="MFC5853566.1"/>
    <property type="molecule type" value="Genomic_DNA"/>
</dbReference>
<evidence type="ECO:0000313" key="3">
    <source>
        <dbReference type="Proteomes" id="UP001596180"/>
    </source>
</evidence>
<name>A0ABW1E036_9ACTN</name>
<protein>
    <submittedName>
        <fullName evidence="2">Integrase core domain-containing protein</fullName>
    </submittedName>
</protein>